<feature type="repeat" description="TPR" evidence="7">
    <location>
        <begin position="244"/>
        <end position="277"/>
    </location>
</feature>
<dbReference type="GeneID" id="101830598"/>
<feature type="compositionally biased region" description="Low complexity" evidence="9">
    <location>
        <begin position="421"/>
        <end position="455"/>
    </location>
</feature>
<feature type="region of interest" description="Disordered" evidence="9">
    <location>
        <begin position="1"/>
        <end position="36"/>
    </location>
</feature>
<dbReference type="Gene3D" id="1.25.40.10">
    <property type="entry name" value="Tetratricopeptide repeat domain"/>
    <property type="match status" value="1"/>
</dbReference>
<dbReference type="PROSITE" id="PS50005">
    <property type="entry name" value="TPR"/>
    <property type="match status" value="2"/>
</dbReference>
<evidence type="ECO:0000256" key="2">
    <source>
        <dbReference type="ARBA" id="ARBA00008402"/>
    </source>
</evidence>
<keyword evidence="8" id="KW-0175">Coiled coil</keyword>
<protein>
    <recommendedName>
        <fullName evidence="3">Nuclear autoantigenic sperm protein</fullName>
    </recommendedName>
</protein>
<keyword evidence="4" id="KW-0677">Repeat</keyword>
<evidence type="ECO:0000256" key="5">
    <source>
        <dbReference type="ARBA" id="ARBA00022803"/>
    </source>
</evidence>
<evidence type="ECO:0000256" key="6">
    <source>
        <dbReference type="ARBA" id="ARBA00023242"/>
    </source>
</evidence>
<keyword evidence="6" id="KW-0539">Nucleus</keyword>
<dbReference type="RefSeq" id="XP_040612835.1">
    <property type="nucleotide sequence ID" value="XM_040756901.1"/>
</dbReference>
<dbReference type="PANTHER" id="PTHR15081:SF1">
    <property type="entry name" value="NUCLEAR AUTOANTIGENIC SPERM PROTEIN"/>
    <property type="match status" value="1"/>
</dbReference>
<feature type="region of interest" description="Disordered" evidence="9">
    <location>
        <begin position="357"/>
        <end position="455"/>
    </location>
</feature>
<evidence type="ECO:0000313" key="11">
    <source>
        <dbReference type="RefSeq" id="XP_040612835.1"/>
    </source>
</evidence>
<dbReference type="InterPro" id="IPR019734">
    <property type="entry name" value="TPR_rpt"/>
</dbReference>
<evidence type="ECO:0000256" key="8">
    <source>
        <dbReference type="SAM" id="Coils"/>
    </source>
</evidence>
<comment type="similarity">
    <text evidence="2">Belongs to the NASP family.</text>
</comment>
<dbReference type="SUPFAM" id="SSF48452">
    <property type="entry name" value="TPR-like"/>
    <property type="match status" value="1"/>
</dbReference>
<reference evidence="11" key="1">
    <citation type="submission" date="2025-08" db="UniProtKB">
        <authorList>
            <consortium name="RefSeq"/>
        </authorList>
    </citation>
    <scope>IDENTIFICATION</scope>
    <source>
        <tissue evidence="11">Liver</tissue>
    </source>
</reference>
<evidence type="ECO:0000256" key="4">
    <source>
        <dbReference type="ARBA" id="ARBA00022737"/>
    </source>
</evidence>
<dbReference type="PANTHER" id="PTHR15081">
    <property type="entry name" value="NUCLEAR AUTOANTIGENIC SPERM PROTEIN NASP -RELATED"/>
    <property type="match status" value="1"/>
</dbReference>
<organism evidence="10 11">
    <name type="scientific">Mesocricetus auratus</name>
    <name type="common">Golden hamster</name>
    <dbReference type="NCBI Taxonomy" id="10036"/>
    <lineage>
        <taxon>Eukaryota</taxon>
        <taxon>Metazoa</taxon>
        <taxon>Chordata</taxon>
        <taxon>Craniata</taxon>
        <taxon>Vertebrata</taxon>
        <taxon>Euteleostomi</taxon>
        <taxon>Mammalia</taxon>
        <taxon>Eutheria</taxon>
        <taxon>Euarchontoglires</taxon>
        <taxon>Glires</taxon>
        <taxon>Rodentia</taxon>
        <taxon>Myomorpha</taxon>
        <taxon>Muroidea</taxon>
        <taxon>Cricetidae</taxon>
        <taxon>Cricetinae</taxon>
        <taxon>Mesocricetus</taxon>
    </lineage>
</organism>
<dbReference type="InterPro" id="IPR011990">
    <property type="entry name" value="TPR-like_helical_dom_sf"/>
</dbReference>
<feature type="compositionally biased region" description="Acidic residues" evidence="9">
    <location>
        <begin position="116"/>
        <end position="145"/>
    </location>
</feature>
<keyword evidence="5 7" id="KW-0802">TPR repeat</keyword>
<gene>
    <name evidence="11" type="primary">LOC101830598</name>
</gene>
<evidence type="ECO:0000256" key="3">
    <source>
        <dbReference type="ARBA" id="ARBA00021576"/>
    </source>
</evidence>
<dbReference type="Proteomes" id="UP000886700">
    <property type="component" value="Unplaced"/>
</dbReference>
<accession>A0ABM2YDE8</accession>
<dbReference type="InterPro" id="IPR051730">
    <property type="entry name" value="NASP-like"/>
</dbReference>
<feature type="coiled-coil region" evidence="8">
    <location>
        <begin position="271"/>
        <end position="319"/>
    </location>
</feature>
<feature type="repeat" description="TPR" evidence="7">
    <location>
        <begin position="202"/>
        <end position="235"/>
    </location>
</feature>
<dbReference type="Pfam" id="PF13424">
    <property type="entry name" value="TPR_12"/>
    <property type="match status" value="1"/>
</dbReference>
<feature type="region of interest" description="Disordered" evidence="9">
    <location>
        <begin position="115"/>
        <end position="167"/>
    </location>
</feature>
<proteinExistence type="inferred from homology"/>
<dbReference type="SMART" id="SM00028">
    <property type="entry name" value="TPR"/>
    <property type="match status" value="3"/>
</dbReference>
<sequence length="455" mass="49308">MATESAATTAVAGELASADKIEDAPAPSTSADKTESLDVDNEAKKLLGLGQKHLVMGDIPSAVNAFQEAASLLGKKYGETANECGEAFFFYGKSLLELARMENGVLGNALEGVHVEEEEEKTEDESLVENNDNVDETEGSEEDDKENDKAEEIPTESVLENKSLQENEEEEIGNLELAWDMLDLAKIIFKRQETKEAQLYAAQAHLKLGEVSVESENYIQALEEFQACLSLQEQYLEAHDRLLAETHYQLGLAYGYNSQYDEAVAQFGKSIEVIEKRMAVLNEQMKEAEGSFTEYEKEIEELKELLPEIREKIEDAKESQRSGNVAELALKATLVESSSSGFTPSGAGASVSMIASRKPTDGASSSNCVTDISHLVRKKRKPEEESPRKDDAKKARQEPELNGGSGDAVPSGNEVSDNMKAEATNQAERAAAEEGTVESAATVESSAATVEGAAC</sequence>
<evidence type="ECO:0000256" key="7">
    <source>
        <dbReference type="PROSITE-ProRule" id="PRU00339"/>
    </source>
</evidence>
<feature type="compositionally biased region" description="Basic and acidic residues" evidence="9">
    <location>
        <begin position="381"/>
        <end position="399"/>
    </location>
</feature>
<comment type="subcellular location">
    <subcellularLocation>
        <location evidence="1">Nucleus</location>
    </subcellularLocation>
</comment>
<name>A0ABM2YDE8_MESAU</name>
<evidence type="ECO:0000256" key="9">
    <source>
        <dbReference type="SAM" id="MobiDB-lite"/>
    </source>
</evidence>
<evidence type="ECO:0000256" key="1">
    <source>
        <dbReference type="ARBA" id="ARBA00004123"/>
    </source>
</evidence>
<keyword evidence="10" id="KW-1185">Reference proteome</keyword>
<evidence type="ECO:0000313" key="10">
    <source>
        <dbReference type="Proteomes" id="UP000886700"/>
    </source>
</evidence>